<evidence type="ECO:0008006" key="5">
    <source>
        <dbReference type="Google" id="ProtNLM"/>
    </source>
</evidence>
<evidence type="ECO:0000259" key="1">
    <source>
        <dbReference type="Pfam" id="PF20209"/>
    </source>
</evidence>
<gene>
    <name evidence="3" type="ORF">BINO364_LOCUS16248</name>
</gene>
<feature type="domain" description="DUF6570" evidence="1">
    <location>
        <begin position="249"/>
        <end position="354"/>
    </location>
</feature>
<sequence>MIKVLKLDKLTQKKNKYASRLKKALKLTENSTFQKIINKSTSLAAIFFNMQFREVRKMKMGRRFTEQEKVMALSIYKQGPKCYRLLSKIFVLPSPLTLSRLIKQADLRAGINEKLFEVMTKKIKNMNTDDKLCILLFDEIAISLHFEYNQRKDVISGFITNGTTKQNKIAHHALVFMIRGILRNYKQPVAYTFCAGSTKREELAVLIKIIIKKLHNVGLRVLATVCDQGASNLRHTGTKCLSRIYLKKIANLTEIEKRFLLRIVPFVQIIRIQNWYSQDWCKGQVVLFAKDIIELAEQLPLQPQQAGLVIVTENLENLHQAREFQIEMAKLNQALKWLLVNNALYKDVRASFSNVIDLSSITQIAEAPVNIEPKSTEPTQVTTYTILGAANLDPYDSSC</sequence>
<accession>A0A8J9YHV4</accession>
<dbReference type="Proteomes" id="UP000838878">
    <property type="component" value="Chromosome 9"/>
</dbReference>
<dbReference type="OrthoDB" id="6627680at2759"/>
<feature type="non-terminal residue" evidence="3">
    <location>
        <position position="399"/>
    </location>
</feature>
<protein>
    <recommendedName>
        <fullName evidence="5">Transposable element P transposase</fullName>
    </recommendedName>
</protein>
<organism evidence="3 4">
    <name type="scientific">Brenthis ino</name>
    <name type="common">lesser marbled fritillary</name>
    <dbReference type="NCBI Taxonomy" id="405034"/>
    <lineage>
        <taxon>Eukaryota</taxon>
        <taxon>Metazoa</taxon>
        <taxon>Ecdysozoa</taxon>
        <taxon>Arthropoda</taxon>
        <taxon>Hexapoda</taxon>
        <taxon>Insecta</taxon>
        <taxon>Pterygota</taxon>
        <taxon>Neoptera</taxon>
        <taxon>Endopterygota</taxon>
        <taxon>Lepidoptera</taxon>
        <taxon>Glossata</taxon>
        <taxon>Ditrysia</taxon>
        <taxon>Papilionoidea</taxon>
        <taxon>Nymphalidae</taxon>
        <taxon>Heliconiinae</taxon>
        <taxon>Argynnini</taxon>
        <taxon>Brenthis</taxon>
    </lineage>
</organism>
<dbReference type="InterPro" id="IPR048365">
    <property type="entry name" value="TNP-like_RNaseH_N"/>
</dbReference>
<feature type="domain" description="Transposable element P transposase-like RNase H" evidence="2">
    <location>
        <begin position="109"/>
        <end position="234"/>
    </location>
</feature>
<dbReference type="InterPro" id="IPR046700">
    <property type="entry name" value="DUF6570"/>
</dbReference>
<reference evidence="3" key="1">
    <citation type="submission" date="2021-12" db="EMBL/GenBank/DDBJ databases">
        <authorList>
            <person name="Martin H S."/>
        </authorList>
    </citation>
    <scope>NUCLEOTIDE SEQUENCE</scope>
</reference>
<keyword evidence="4" id="KW-1185">Reference proteome</keyword>
<proteinExistence type="predicted"/>
<dbReference type="Pfam" id="PF20209">
    <property type="entry name" value="DUF6570"/>
    <property type="match status" value="1"/>
</dbReference>
<name>A0A8J9YHV4_9NEOP</name>
<dbReference type="Pfam" id="PF21787">
    <property type="entry name" value="TNP-like_RNaseH_N"/>
    <property type="match status" value="1"/>
</dbReference>
<evidence type="ECO:0000313" key="3">
    <source>
        <dbReference type="EMBL" id="CAH0731369.1"/>
    </source>
</evidence>
<dbReference type="EMBL" id="OV170229">
    <property type="protein sequence ID" value="CAH0731369.1"/>
    <property type="molecule type" value="Genomic_DNA"/>
</dbReference>
<evidence type="ECO:0000259" key="2">
    <source>
        <dbReference type="Pfam" id="PF21787"/>
    </source>
</evidence>
<evidence type="ECO:0000313" key="4">
    <source>
        <dbReference type="Proteomes" id="UP000838878"/>
    </source>
</evidence>
<dbReference type="AlphaFoldDB" id="A0A8J9YHV4"/>